<feature type="region of interest" description="Disordered" evidence="1">
    <location>
        <begin position="36"/>
        <end position="74"/>
    </location>
</feature>
<accession>A0A835HJI3</accession>
<feature type="compositionally biased region" description="Low complexity" evidence="1">
    <location>
        <begin position="57"/>
        <end position="66"/>
    </location>
</feature>
<protein>
    <submittedName>
        <fullName evidence="2">Uncharacterized protein</fullName>
    </submittedName>
</protein>
<evidence type="ECO:0000313" key="3">
    <source>
        <dbReference type="Proteomes" id="UP000631114"/>
    </source>
</evidence>
<comment type="caution">
    <text evidence="2">The sequence shown here is derived from an EMBL/GenBank/DDBJ whole genome shotgun (WGS) entry which is preliminary data.</text>
</comment>
<dbReference type="EMBL" id="JADFTS010000007">
    <property type="protein sequence ID" value="KAF9599477.1"/>
    <property type="molecule type" value="Genomic_DNA"/>
</dbReference>
<gene>
    <name evidence="2" type="ORF">IFM89_038571</name>
</gene>
<dbReference type="AlphaFoldDB" id="A0A835HJI3"/>
<dbReference type="Proteomes" id="UP000631114">
    <property type="component" value="Unassembled WGS sequence"/>
</dbReference>
<organism evidence="2 3">
    <name type="scientific">Coptis chinensis</name>
    <dbReference type="NCBI Taxonomy" id="261450"/>
    <lineage>
        <taxon>Eukaryota</taxon>
        <taxon>Viridiplantae</taxon>
        <taxon>Streptophyta</taxon>
        <taxon>Embryophyta</taxon>
        <taxon>Tracheophyta</taxon>
        <taxon>Spermatophyta</taxon>
        <taxon>Magnoliopsida</taxon>
        <taxon>Ranunculales</taxon>
        <taxon>Ranunculaceae</taxon>
        <taxon>Coptidoideae</taxon>
        <taxon>Coptis</taxon>
    </lineage>
</organism>
<keyword evidence="3" id="KW-1185">Reference proteome</keyword>
<name>A0A835HJI3_9MAGN</name>
<sequence>MCGRNCIQAKRPHGKQRVSYAMETEETIPEETMVKKADEDKEFVAGPKRRIGDKKPVATAKTTKPAATRRNRGQTRLKPKLITDVLKPQRANYRAGKYVLSESEFEDTLRMILSMMS</sequence>
<proteinExistence type="predicted"/>
<reference evidence="2 3" key="1">
    <citation type="submission" date="2020-10" db="EMBL/GenBank/DDBJ databases">
        <title>The Coptis chinensis genome and diversification of protoberbering-type alkaloids.</title>
        <authorList>
            <person name="Wang B."/>
            <person name="Shu S."/>
            <person name="Song C."/>
            <person name="Liu Y."/>
        </authorList>
    </citation>
    <scope>NUCLEOTIDE SEQUENCE [LARGE SCALE GENOMIC DNA]</scope>
    <source>
        <strain evidence="2">HL-2020</strain>
        <tissue evidence="2">Leaf</tissue>
    </source>
</reference>
<evidence type="ECO:0000313" key="2">
    <source>
        <dbReference type="EMBL" id="KAF9599477.1"/>
    </source>
</evidence>
<evidence type="ECO:0000256" key="1">
    <source>
        <dbReference type="SAM" id="MobiDB-lite"/>
    </source>
</evidence>